<name>A0ABW2YSF3_9SPHI</name>
<reference evidence="5" key="1">
    <citation type="journal article" date="2019" name="Int. J. Syst. Evol. Microbiol.">
        <title>The Global Catalogue of Microorganisms (GCM) 10K type strain sequencing project: providing services to taxonomists for standard genome sequencing and annotation.</title>
        <authorList>
            <consortium name="The Broad Institute Genomics Platform"/>
            <consortium name="The Broad Institute Genome Sequencing Center for Infectious Disease"/>
            <person name="Wu L."/>
            <person name="Ma J."/>
        </authorList>
    </citation>
    <scope>NUCLEOTIDE SEQUENCE [LARGE SCALE GENOMIC DNA]</scope>
    <source>
        <strain evidence="5">CCUG 63418</strain>
    </source>
</reference>
<protein>
    <submittedName>
        <fullName evidence="4">Exo-beta-N-acetylmuramidase NamZ domain-containing protein</fullName>
    </submittedName>
</protein>
<dbReference type="InterPro" id="IPR048503">
    <property type="entry name" value="NamZ_C"/>
</dbReference>
<comment type="caution">
    <text evidence="4">The sequence shown here is derived from an EMBL/GenBank/DDBJ whole genome shotgun (WGS) entry which is preliminary data.</text>
</comment>
<dbReference type="PIRSF" id="PIRSF016719">
    <property type="entry name" value="UCP016719"/>
    <property type="match status" value="1"/>
</dbReference>
<feature type="domain" description="Peptidoglycan beta-N-acetylmuramidase NamZ N-terminal" evidence="2">
    <location>
        <begin position="61"/>
        <end position="261"/>
    </location>
</feature>
<evidence type="ECO:0000256" key="1">
    <source>
        <dbReference type="SAM" id="SignalP"/>
    </source>
</evidence>
<dbReference type="InterPro" id="IPR048502">
    <property type="entry name" value="NamZ_N"/>
</dbReference>
<keyword evidence="1" id="KW-0732">Signal</keyword>
<dbReference type="Pfam" id="PF07075">
    <property type="entry name" value="NamZ_N"/>
    <property type="match status" value="1"/>
</dbReference>
<feature type="signal peptide" evidence="1">
    <location>
        <begin position="1"/>
        <end position="30"/>
    </location>
</feature>
<dbReference type="EMBL" id="JBHTHU010000001">
    <property type="protein sequence ID" value="MFD0748780.1"/>
    <property type="molecule type" value="Genomic_DNA"/>
</dbReference>
<evidence type="ECO:0000313" key="5">
    <source>
        <dbReference type="Proteomes" id="UP001596958"/>
    </source>
</evidence>
<feature type="chain" id="PRO_5045260874" evidence="1">
    <location>
        <begin position="31"/>
        <end position="409"/>
    </location>
</feature>
<accession>A0ABW2YSF3</accession>
<feature type="domain" description="Peptidoglycan beta-N-acetylmuramidase NamZ C-terminal" evidence="3">
    <location>
        <begin position="265"/>
        <end position="408"/>
    </location>
</feature>
<gene>
    <name evidence="4" type="ORF">ACFQZS_01415</name>
</gene>
<dbReference type="PANTHER" id="PTHR42915:SF1">
    <property type="entry name" value="PEPTIDOGLYCAN BETA-N-ACETYLMURAMIDASE NAMZ"/>
    <property type="match status" value="1"/>
</dbReference>
<proteinExistence type="predicted"/>
<dbReference type="Pfam" id="PF20732">
    <property type="entry name" value="NamZ_C"/>
    <property type="match status" value="1"/>
</dbReference>
<evidence type="ECO:0000259" key="2">
    <source>
        <dbReference type="Pfam" id="PF07075"/>
    </source>
</evidence>
<dbReference type="Proteomes" id="UP001596958">
    <property type="component" value="Unassembled WGS sequence"/>
</dbReference>
<sequence>MKRIKSFFRFTRSAALLLFLVTLQSNCTFAGKPAQRDTLKKIITGADRISLYFDYIKTKNIGMVVNQTSVIGTRQTTTVDSLLARGIKIKKIFGPEHGFRGNASNGAVVGDDIDTKTGLPVISLYGKHYKPTQADLKGINLLIFDIQDVGARFYTYISTLHYVMEACAENNIELMVLDRPNPNGLTIDGPILDTAYSSFVGMHRIPIAHGMTIAEYAQMINGEGWLNKGKKCKLKIIKMANYSHASPYKLPVNPSPNLNTYQSILLYPSVCLFEGTTLSLGRGTMEPFQVVGHPLLKGKYSYSFKPVSIAGMSEDPPQKNMICYGIDLKNYNTDSLRKTRKINLSWLIKMYNDFPDKPRFFNAYFTKLAGTEQLRKQIEQGMSEQQIRLSWQPGLNKFKVVRKKYLLYQ</sequence>
<dbReference type="PANTHER" id="PTHR42915">
    <property type="entry name" value="HYPOTHETICAL 460 KDA PROTEIN IN FEUA-SIGW INTERGENIC REGION [PRECURSOR]"/>
    <property type="match status" value="1"/>
</dbReference>
<dbReference type="Gene3D" id="3.90.1150.140">
    <property type="match status" value="1"/>
</dbReference>
<evidence type="ECO:0000313" key="4">
    <source>
        <dbReference type="EMBL" id="MFD0748780.1"/>
    </source>
</evidence>
<evidence type="ECO:0000259" key="3">
    <source>
        <dbReference type="Pfam" id="PF20732"/>
    </source>
</evidence>
<dbReference type="RefSeq" id="WP_377096569.1">
    <property type="nucleotide sequence ID" value="NZ_JBHTHU010000001.1"/>
</dbReference>
<dbReference type="Gene3D" id="3.40.50.12170">
    <property type="entry name" value="Uncharacterised protein PF07075, DUF1343"/>
    <property type="match status" value="1"/>
</dbReference>
<dbReference type="InterPro" id="IPR008302">
    <property type="entry name" value="NamZ"/>
</dbReference>
<organism evidence="4 5">
    <name type="scientific">Mucilaginibacter calamicampi</name>
    <dbReference type="NCBI Taxonomy" id="1302352"/>
    <lineage>
        <taxon>Bacteria</taxon>
        <taxon>Pseudomonadati</taxon>
        <taxon>Bacteroidota</taxon>
        <taxon>Sphingobacteriia</taxon>
        <taxon>Sphingobacteriales</taxon>
        <taxon>Sphingobacteriaceae</taxon>
        <taxon>Mucilaginibacter</taxon>
    </lineage>
</organism>
<keyword evidence="5" id="KW-1185">Reference proteome</keyword>